<comment type="catalytic activity">
    <reaction evidence="1">
        <text>Endohydrolysis of (1-&gt;4)-beta-D-glucosidic linkages in cellulose, lichenin and cereal beta-D-glucans.</text>
        <dbReference type="EC" id="3.2.1.4"/>
    </reaction>
</comment>
<keyword evidence="10" id="KW-1185">Reference proteome</keyword>
<evidence type="ECO:0000256" key="2">
    <source>
        <dbReference type="ARBA" id="ARBA00009209"/>
    </source>
</evidence>
<evidence type="ECO:0000256" key="1">
    <source>
        <dbReference type="ARBA" id="ARBA00000966"/>
    </source>
</evidence>
<dbReference type="PROSITE" id="PS51257">
    <property type="entry name" value="PROKAR_LIPOPROTEIN"/>
    <property type="match status" value="1"/>
</dbReference>
<name>A0A379AMV7_ENTAG</name>
<evidence type="ECO:0000256" key="8">
    <source>
        <dbReference type="SAM" id="SignalP"/>
    </source>
</evidence>
<evidence type="ECO:0000256" key="6">
    <source>
        <dbReference type="ARBA" id="ARBA00023295"/>
    </source>
</evidence>
<dbReference type="InterPro" id="IPR008928">
    <property type="entry name" value="6-hairpin_glycosidase_sf"/>
</dbReference>
<keyword evidence="7" id="KW-0624">Polysaccharide degradation</keyword>
<dbReference type="Pfam" id="PF01270">
    <property type="entry name" value="Glyco_hydro_8"/>
    <property type="match status" value="1"/>
</dbReference>
<dbReference type="EMBL" id="UGSO01000001">
    <property type="protein sequence ID" value="SUB19146.1"/>
    <property type="molecule type" value="Genomic_DNA"/>
</dbReference>
<comment type="similarity">
    <text evidence="2">Belongs to the glycosyl hydrolase 8 (cellulase D) family.</text>
</comment>
<dbReference type="Proteomes" id="UP000254640">
    <property type="component" value="Unassembled WGS sequence"/>
</dbReference>
<dbReference type="AlphaFoldDB" id="A0A379AMV7"/>
<protein>
    <recommendedName>
        <fullName evidence="3">cellulase</fullName>
        <ecNumber evidence="3">3.2.1.4</ecNumber>
    </recommendedName>
</protein>
<dbReference type="EC" id="3.2.1.4" evidence="3"/>
<dbReference type="InterPro" id="IPR002037">
    <property type="entry name" value="Glyco_hydro_8"/>
</dbReference>
<keyword evidence="7" id="KW-0119">Carbohydrate metabolism</keyword>
<gene>
    <name evidence="9" type="primary">celY_3</name>
    <name evidence="9" type="ORF">NCTC9381_05146</name>
</gene>
<evidence type="ECO:0000313" key="10">
    <source>
        <dbReference type="Proteomes" id="UP000254640"/>
    </source>
</evidence>
<reference evidence="9 10" key="1">
    <citation type="submission" date="2018-06" db="EMBL/GenBank/DDBJ databases">
        <authorList>
            <consortium name="Pathogen Informatics"/>
            <person name="Doyle S."/>
        </authorList>
    </citation>
    <scope>NUCLEOTIDE SEQUENCE [LARGE SCALE GENOMIC DNA]</scope>
    <source>
        <strain evidence="9 10">NCTC9381</strain>
    </source>
</reference>
<keyword evidence="8" id="KW-0732">Signal</keyword>
<evidence type="ECO:0000313" key="9">
    <source>
        <dbReference type="EMBL" id="SUB19146.1"/>
    </source>
</evidence>
<dbReference type="SUPFAM" id="SSF48208">
    <property type="entry name" value="Six-hairpin glycosidases"/>
    <property type="match status" value="1"/>
</dbReference>
<evidence type="ECO:0000256" key="5">
    <source>
        <dbReference type="ARBA" id="ARBA00023001"/>
    </source>
</evidence>
<dbReference type="GO" id="GO:0030245">
    <property type="term" value="P:cellulose catabolic process"/>
    <property type="evidence" value="ECO:0007669"/>
    <property type="project" value="UniProtKB-KW"/>
</dbReference>
<evidence type="ECO:0000256" key="3">
    <source>
        <dbReference type="ARBA" id="ARBA00012601"/>
    </source>
</evidence>
<sequence length="72" mass="8010">MKRNPLWRVWLCSVLLLACSAQASASGWETFKSRFVTSEGRITDTANNNVSHTEGQGYGMLLAGGQRRSRHL</sequence>
<dbReference type="InterPro" id="IPR012341">
    <property type="entry name" value="6hp_glycosidase-like_sf"/>
</dbReference>
<feature type="signal peptide" evidence="8">
    <location>
        <begin position="1"/>
        <end position="25"/>
    </location>
</feature>
<keyword evidence="6 9" id="KW-0326">Glycosidase</keyword>
<feature type="chain" id="PRO_5016672919" description="cellulase" evidence="8">
    <location>
        <begin position="26"/>
        <end position="72"/>
    </location>
</feature>
<dbReference type="Gene3D" id="1.50.10.10">
    <property type="match status" value="1"/>
</dbReference>
<accession>A0A379AMV7</accession>
<keyword evidence="5" id="KW-0136">Cellulose degradation</keyword>
<evidence type="ECO:0000256" key="7">
    <source>
        <dbReference type="ARBA" id="ARBA00023326"/>
    </source>
</evidence>
<proteinExistence type="inferred from homology"/>
<evidence type="ECO:0000256" key="4">
    <source>
        <dbReference type="ARBA" id="ARBA00022801"/>
    </source>
</evidence>
<keyword evidence="4 9" id="KW-0378">Hydrolase</keyword>
<dbReference type="GO" id="GO:0008810">
    <property type="term" value="F:cellulase activity"/>
    <property type="evidence" value="ECO:0007669"/>
    <property type="project" value="UniProtKB-EC"/>
</dbReference>
<organism evidence="9 10">
    <name type="scientific">Enterobacter agglomerans</name>
    <name type="common">Erwinia herbicola</name>
    <name type="synonym">Pantoea agglomerans</name>
    <dbReference type="NCBI Taxonomy" id="549"/>
    <lineage>
        <taxon>Bacteria</taxon>
        <taxon>Pseudomonadati</taxon>
        <taxon>Pseudomonadota</taxon>
        <taxon>Gammaproteobacteria</taxon>
        <taxon>Enterobacterales</taxon>
        <taxon>Erwiniaceae</taxon>
        <taxon>Pantoea</taxon>
        <taxon>Pantoea agglomerans group</taxon>
    </lineage>
</organism>